<feature type="domain" description="Beta-lactamase-related" evidence="1">
    <location>
        <begin position="16"/>
        <end position="372"/>
    </location>
</feature>
<sequence>MSDAEWTVAPGFGAVADAFRENLARRGERGAAFAAVRNGEVVVDVWGGAAAPGVPWRADTLQLLFSGTKGLVAACFARLLDHGLVDLDAPVARYWPEFAANGKAGITVGEVLSHRAGLPGVRRRLRERDLCDGARMARLLAAQPREWDPRAGAVYHPLTYGWLAGELIRRVTGRSAGRYLADEIAAPLGLDIWLGLPERHAGRVSELAYGPGWGTAAQLSVRAGESDRLLGAAWANPPLFPAPRMPWNDPDFRAAEIPGANAIGTARSLARLYGCLALGGRLDGVTVASAEALAGATAERSHFVDPLTGERLRYGAGFQLQTGGRRLGPPAHAFGHTGAGGSVSAAWPRERIGVAYVMNELRDEPGPDPRAVALLRAVHRAAAGQRSTA</sequence>
<dbReference type="PANTHER" id="PTHR43319">
    <property type="entry name" value="BETA-LACTAMASE-RELATED"/>
    <property type="match status" value="1"/>
</dbReference>
<evidence type="ECO:0000313" key="3">
    <source>
        <dbReference type="Proteomes" id="UP000642070"/>
    </source>
</evidence>
<dbReference type="Gene3D" id="3.40.710.10">
    <property type="entry name" value="DD-peptidase/beta-lactamase superfamily"/>
    <property type="match status" value="1"/>
</dbReference>
<evidence type="ECO:0000313" key="2">
    <source>
        <dbReference type="EMBL" id="GGM36353.1"/>
    </source>
</evidence>
<proteinExistence type="predicted"/>
<dbReference type="InterPro" id="IPR052907">
    <property type="entry name" value="Beta-lactamase/esterase"/>
</dbReference>
<organism evidence="2 3">
    <name type="scientific">Dactylosporangium sucinum</name>
    <dbReference type="NCBI Taxonomy" id="1424081"/>
    <lineage>
        <taxon>Bacteria</taxon>
        <taxon>Bacillati</taxon>
        <taxon>Actinomycetota</taxon>
        <taxon>Actinomycetes</taxon>
        <taxon>Micromonosporales</taxon>
        <taxon>Micromonosporaceae</taxon>
        <taxon>Dactylosporangium</taxon>
    </lineage>
</organism>
<gene>
    <name evidence="2" type="ORF">GCM10007977_042170</name>
</gene>
<name>A0A917TSP0_9ACTN</name>
<evidence type="ECO:0000259" key="1">
    <source>
        <dbReference type="Pfam" id="PF00144"/>
    </source>
</evidence>
<dbReference type="AlphaFoldDB" id="A0A917TSP0"/>
<comment type="caution">
    <text evidence="2">The sequence shown here is derived from an EMBL/GenBank/DDBJ whole genome shotgun (WGS) entry which is preliminary data.</text>
</comment>
<protein>
    <submittedName>
        <fullName evidence="2">Esterase</fullName>
    </submittedName>
</protein>
<dbReference type="Proteomes" id="UP000642070">
    <property type="component" value="Unassembled WGS sequence"/>
</dbReference>
<dbReference type="Pfam" id="PF00144">
    <property type="entry name" value="Beta-lactamase"/>
    <property type="match status" value="1"/>
</dbReference>
<accession>A0A917TSP0</accession>
<dbReference type="SUPFAM" id="SSF56601">
    <property type="entry name" value="beta-lactamase/transpeptidase-like"/>
    <property type="match status" value="1"/>
</dbReference>
<dbReference type="PANTHER" id="PTHR43319:SF3">
    <property type="entry name" value="BETA-LACTAMASE-RELATED DOMAIN-CONTAINING PROTEIN"/>
    <property type="match status" value="1"/>
</dbReference>
<dbReference type="InterPro" id="IPR001466">
    <property type="entry name" value="Beta-lactam-related"/>
</dbReference>
<keyword evidence="3" id="KW-1185">Reference proteome</keyword>
<reference evidence="2" key="2">
    <citation type="submission" date="2020-09" db="EMBL/GenBank/DDBJ databases">
        <authorList>
            <person name="Sun Q."/>
            <person name="Ohkuma M."/>
        </authorList>
    </citation>
    <scope>NUCLEOTIDE SEQUENCE</scope>
    <source>
        <strain evidence="2">JCM 19831</strain>
    </source>
</reference>
<dbReference type="InterPro" id="IPR012338">
    <property type="entry name" value="Beta-lactam/transpept-like"/>
</dbReference>
<dbReference type="EMBL" id="BMPI01000019">
    <property type="protein sequence ID" value="GGM36353.1"/>
    <property type="molecule type" value="Genomic_DNA"/>
</dbReference>
<reference evidence="2" key="1">
    <citation type="journal article" date="2014" name="Int. J. Syst. Evol. Microbiol.">
        <title>Complete genome sequence of Corynebacterium casei LMG S-19264T (=DSM 44701T), isolated from a smear-ripened cheese.</title>
        <authorList>
            <consortium name="US DOE Joint Genome Institute (JGI-PGF)"/>
            <person name="Walter F."/>
            <person name="Albersmeier A."/>
            <person name="Kalinowski J."/>
            <person name="Ruckert C."/>
        </authorList>
    </citation>
    <scope>NUCLEOTIDE SEQUENCE</scope>
    <source>
        <strain evidence="2">JCM 19831</strain>
    </source>
</reference>
<dbReference type="RefSeq" id="WP_190251603.1">
    <property type="nucleotide sequence ID" value="NZ_BMPI01000019.1"/>
</dbReference>